<dbReference type="InterPro" id="IPR027304">
    <property type="entry name" value="Trigger_fact/SurA_dom_sf"/>
</dbReference>
<accession>A0A6J6F236</accession>
<evidence type="ECO:0000313" key="2">
    <source>
        <dbReference type="EMBL" id="CAB4857398.1"/>
    </source>
</evidence>
<dbReference type="EMBL" id="CAEZUC010000004">
    <property type="protein sequence ID" value="CAB4582882.1"/>
    <property type="molecule type" value="Genomic_DNA"/>
</dbReference>
<dbReference type="Pfam" id="PF13624">
    <property type="entry name" value="SurA_N_3"/>
    <property type="match status" value="1"/>
</dbReference>
<reference evidence="1" key="1">
    <citation type="submission" date="2020-05" db="EMBL/GenBank/DDBJ databases">
        <authorList>
            <person name="Chiriac C."/>
            <person name="Salcher M."/>
            <person name="Ghai R."/>
            <person name="Kavagutti S V."/>
        </authorList>
    </citation>
    <scope>NUCLEOTIDE SEQUENCE</scope>
</reference>
<name>A0A6J6F236_9ZZZZ</name>
<sequence length="199" mass="21519">MFKKIVVVITSLFILTGCSNMSSGISVGDQTLKSSEIQRAVDEILEARKTLADPQMQLVDTQKLLRNQAQFAVITILFNEIAKELNISVTPSDVNQRRIEVVAQIGGEDRVPTALVNSNLAESSFDDYLRLLIIIDILNNSLIANGASEEQASLEVSKLLVVTAEKLGVKVNPKYGKWNPASAVIEDGDVTGGAVIPIP</sequence>
<protein>
    <submittedName>
        <fullName evidence="1">Unannotated protein</fullName>
    </submittedName>
</protein>
<dbReference type="SUPFAM" id="SSF109998">
    <property type="entry name" value="Triger factor/SurA peptide-binding domain-like"/>
    <property type="match status" value="1"/>
</dbReference>
<evidence type="ECO:0000313" key="1">
    <source>
        <dbReference type="EMBL" id="CAB4582882.1"/>
    </source>
</evidence>
<dbReference type="EMBL" id="CAFBLG010000011">
    <property type="protein sequence ID" value="CAB4857398.1"/>
    <property type="molecule type" value="Genomic_DNA"/>
</dbReference>
<dbReference type="AlphaFoldDB" id="A0A6J6F236"/>
<gene>
    <name evidence="1" type="ORF">UFOPK1776_00114</name>
    <name evidence="2" type="ORF">UFOPK3295_00252</name>
</gene>
<organism evidence="1">
    <name type="scientific">freshwater metagenome</name>
    <dbReference type="NCBI Taxonomy" id="449393"/>
    <lineage>
        <taxon>unclassified sequences</taxon>
        <taxon>metagenomes</taxon>
        <taxon>ecological metagenomes</taxon>
    </lineage>
</organism>
<proteinExistence type="predicted"/>
<dbReference type="PROSITE" id="PS51257">
    <property type="entry name" value="PROKAR_LIPOPROTEIN"/>
    <property type="match status" value="1"/>
</dbReference>